<gene>
    <name evidence="1" type="ORF">B0181_07810</name>
</gene>
<keyword evidence="2" id="KW-1185">Reference proteome</keyword>
<dbReference type="EMBL" id="MUXU01000048">
    <property type="protein sequence ID" value="OOR88613.1"/>
    <property type="molecule type" value="Genomic_DNA"/>
</dbReference>
<organism evidence="1 2">
    <name type="scientific">Moraxella caviae</name>
    <dbReference type="NCBI Taxonomy" id="34060"/>
    <lineage>
        <taxon>Bacteria</taxon>
        <taxon>Pseudomonadati</taxon>
        <taxon>Pseudomonadota</taxon>
        <taxon>Gammaproteobacteria</taxon>
        <taxon>Moraxellales</taxon>
        <taxon>Moraxellaceae</taxon>
        <taxon>Moraxella</taxon>
    </lineage>
</organism>
<accession>A0A1S9ZYU3</accession>
<sequence>MGLLANLAISDILLKKRPAMSATNKRSMFQDIQPYPMMNQFVHHVLKNTPIKPALAVVGTESLSKLIRVRCAKNAMI</sequence>
<evidence type="ECO:0000313" key="2">
    <source>
        <dbReference type="Proteomes" id="UP000190435"/>
    </source>
</evidence>
<name>A0A1S9ZYU3_9GAMM</name>
<comment type="caution">
    <text evidence="1">The sequence shown here is derived from an EMBL/GenBank/DDBJ whole genome shotgun (WGS) entry which is preliminary data.</text>
</comment>
<evidence type="ECO:0000313" key="1">
    <source>
        <dbReference type="EMBL" id="OOR88613.1"/>
    </source>
</evidence>
<proteinExistence type="predicted"/>
<dbReference type="AlphaFoldDB" id="A0A1S9ZYU3"/>
<dbReference type="Proteomes" id="UP000190435">
    <property type="component" value="Unassembled WGS sequence"/>
</dbReference>
<dbReference type="STRING" id="34060.B0181_07810"/>
<reference evidence="1 2" key="1">
    <citation type="submission" date="2017-02" db="EMBL/GenBank/DDBJ databases">
        <title>Draft genome sequence of Moraxella caviae CCUG 355 type strain.</title>
        <authorList>
            <person name="Engstrom-Jakobsson H."/>
            <person name="Salva-Serra F."/>
            <person name="Thorell K."/>
            <person name="Gonzales-Siles L."/>
            <person name="Karlsson R."/>
            <person name="Boulund F."/>
            <person name="Engstrand L."/>
            <person name="Moore E."/>
        </authorList>
    </citation>
    <scope>NUCLEOTIDE SEQUENCE [LARGE SCALE GENOMIC DNA]</scope>
    <source>
        <strain evidence="1 2">CCUG 355</strain>
    </source>
</reference>
<protein>
    <submittedName>
        <fullName evidence="1">Uncharacterized protein</fullName>
    </submittedName>
</protein>